<feature type="region of interest" description="Disordered" evidence="1">
    <location>
        <begin position="1"/>
        <end position="20"/>
    </location>
</feature>
<dbReference type="PANTHER" id="PTHR31293:SF12">
    <property type="entry name" value="RNI-LIKE SUPERFAMILY PROTEIN"/>
    <property type="match status" value="1"/>
</dbReference>
<evidence type="ECO:0000313" key="3">
    <source>
        <dbReference type="EMBL" id="CAA7038970.1"/>
    </source>
</evidence>
<dbReference type="SMART" id="SM01301">
    <property type="entry name" value="PTPlike_phytase"/>
    <property type="match status" value="2"/>
</dbReference>
<dbReference type="AlphaFoldDB" id="A0A6D2JIT6"/>
<dbReference type="Pfam" id="PF14566">
    <property type="entry name" value="PTPlike_phytase"/>
    <property type="match status" value="2"/>
</dbReference>
<proteinExistence type="predicted"/>
<dbReference type="OrthoDB" id="66369at2759"/>
<dbReference type="SUPFAM" id="SSF52047">
    <property type="entry name" value="RNI-like"/>
    <property type="match status" value="1"/>
</dbReference>
<evidence type="ECO:0000256" key="1">
    <source>
        <dbReference type="SAM" id="MobiDB-lite"/>
    </source>
</evidence>
<evidence type="ECO:0000259" key="2">
    <source>
        <dbReference type="Pfam" id="PF24758"/>
    </source>
</evidence>
<dbReference type="InterPro" id="IPR029021">
    <property type="entry name" value="Prot-tyrosine_phosphatase-like"/>
</dbReference>
<gene>
    <name evidence="3" type="ORF">MERR_LOCUS26205</name>
</gene>
<organism evidence="3 4">
    <name type="scientific">Microthlaspi erraticum</name>
    <dbReference type="NCBI Taxonomy" id="1685480"/>
    <lineage>
        <taxon>Eukaryota</taxon>
        <taxon>Viridiplantae</taxon>
        <taxon>Streptophyta</taxon>
        <taxon>Embryophyta</taxon>
        <taxon>Tracheophyta</taxon>
        <taxon>Spermatophyta</taxon>
        <taxon>Magnoliopsida</taxon>
        <taxon>eudicotyledons</taxon>
        <taxon>Gunneridae</taxon>
        <taxon>Pentapetalae</taxon>
        <taxon>rosids</taxon>
        <taxon>malvids</taxon>
        <taxon>Brassicales</taxon>
        <taxon>Brassicaceae</taxon>
        <taxon>Coluteocarpeae</taxon>
        <taxon>Microthlaspi</taxon>
    </lineage>
</organism>
<dbReference type="InterPro" id="IPR055294">
    <property type="entry name" value="FBL60-like"/>
</dbReference>
<sequence>MRDADAERSRAGDGAEIGARFDEEQNLQELPYHLAGCSKSPQIKGAPDYAQIEGAPNYRQAGSLPVHGVAIPTSAGMRNLLTHIGAHKDGKKIIWIGLSYNEPVVYINGRPFVLRSVDKPFTNPEYTEIVNNERLEQQEMSMIECIREEASKFENLLLVTDEVEGQLVDQWETISTGSLKTLKEVHAEEGLVGFECCRITEESSPRTMYFDTLIQKISQADNTTDIVFNCQTGRGHTTMGMVVATLIYFKRTGALGSRENESVGEGKRQVDKAIDHCGSVQNLLEAIQIYRTSILNQVDEKKKEAAHSFFVEYLERYHLLICFAVYLLSQDASLQPGSRGHVSFADWMEATELNTILSRRDPLGALGYAQPSLKMRGVAGRRSGTVLRRDTVLKSDLSPFCPTLPTLNRDEKAPNYRRVGEFPVYGVGNPTSEGIQSVYKRVRMLNGTRPIFWLNLREETVVYINGEPYVVRDIERPYKNMREDKGIDEVEEKEAILKEEVVRESRLKGGIYVMKLAEDGSLFESWESVNADSVKTPKEVHKTAVDANGSYAYARVPMGEPNPSDFDTLAARVFSTHNAAFVFNGQIGRGKTTFATVIACLVKVRMDYGIPIMLVDDDIGIYGNGNLLLHEETRKVITRPGLPIIRFDDGHRILYSSRSNGMDDTLLLTKLTGLFDNGVESREALDTVIDTCGYFQNIREAVMQYALVFNQQHLEPRVRSAALERGTEYLERYLLLIAFVEYLGSKNLELGSESRMNFKDWLHQRPEVEAMRGSIRLRPGRFLTMHEELRAQQENAVMESSKREALPSPVEAIQGAHFQLRAKIDPIKNLSQDMMYETVSRLSAKDVALTASVSKHYYDLCAQMNIMQDVELEGGENMRACASEICALPKETRVRRFSVNCSDGEDFVLVNKCLCHVLKLGVMEIRLVCGKEYTLPMELFRSDTLTTLNMGKGFVVEFVPEDAWLPTLESITMDSLRFLGDNNSCVFQKLLSACPVLEELTINGMAWETWIWSGKIASKSLQRLCIQRVFPVEVEGFASHDQRIVFDTPGLSQLYYADLVAHEYQANFGSLEDVTLKLQLVFNLEEMFGNPNLPYLHLSSNARGLLRAFKGIKKLCLSDTATFQSLVLFKRSLVLNNLEDLEIIVDDVDDEEVSDLKNELSLLLEKAPKVETLSLSGIIYPVVEDKSLAVTI</sequence>
<evidence type="ECO:0000313" key="4">
    <source>
        <dbReference type="Proteomes" id="UP000467841"/>
    </source>
</evidence>
<protein>
    <recommendedName>
        <fullName evidence="2">F-box/LRR-repeat protein 15/At3g58940/PEG3-like LRR domain-containing protein</fullName>
    </recommendedName>
</protein>
<dbReference type="Proteomes" id="UP000467841">
    <property type="component" value="Unassembled WGS sequence"/>
</dbReference>
<feature type="domain" description="F-box/LRR-repeat protein 15/At3g58940/PEG3-like LRR" evidence="2">
    <location>
        <begin position="931"/>
        <end position="1056"/>
    </location>
</feature>
<name>A0A6D2JIT6_9BRAS</name>
<comment type="caution">
    <text evidence="3">The sequence shown here is derived from an EMBL/GenBank/DDBJ whole genome shotgun (WGS) entry which is preliminary data.</text>
</comment>
<dbReference type="Gene3D" id="3.90.190.10">
    <property type="entry name" value="Protein tyrosine phosphatase superfamily"/>
    <property type="match status" value="2"/>
</dbReference>
<dbReference type="InterPro" id="IPR032675">
    <property type="entry name" value="LRR_dom_sf"/>
</dbReference>
<dbReference type="InterPro" id="IPR055411">
    <property type="entry name" value="LRR_FXL15/At3g58940/PEG3-like"/>
</dbReference>
<keyword evidence="4" id="KW-1185">Reference proteome</keyword>
<dbReference type="Gene3D" id="3.80.10.10">
    <property type="entry name" value="Ribonuclease Inhibitor"/>
    <property type="match status" value="1"/>
</dbReference>
<dbReference type="PANTHER" id="PTHR31293">
    <property type="entry name" value="RNI-LIKE SUPERFAMILY PROTEIN"/>
    <property type="match status" value="1"/>
</dbReference>
<accession>A0A6D2JIT6</accession>
<dbReference type="EMBL" id="CACVBM020001202">
    <property type="protein sequence ID" value="CAA7038970.1"/>
    <property type="molecule type" value="Genomic_DNA"/>
</dbReference>
<dbReference type="Pfam" id="PF24758">
    <property type="entry name" value="LRR_At5g56370"/>
    <property type="match status" value="1"/>
</dbReference>
<reference evidence="3" key="1">
    <citation type="submission" date="2020-01" db="EMBL/GenBank/DDBJ databases">
        <authorList>
            <person name="Mishra B."/>
        </authorList>
    </citation>
    <scope>NUCLEOTIDE SEQUENCE [LARGE SCALE GENOMIC DNA]</scope>
</reference>
<dbReference type="SUPFAM" id="SSF52799">
    <property type="entry name" value="(Phosphotyrosine protein) phosphatases II"/>
    <property type="match status" value="2"/>
</dbReference>